<keyword evidence="1" id="KW-0812">Transmembrane</keyword>
<evidence type="ECO:0000313" key="3">
    <source>
        <dbReference type="Proteomes" id="UP001529085"/>
    </source>
</evidence>
<feature type="transmembrane region" description="Helical" evidence="1">
    <location>
        <begin position="38"/>
        <end position="57"/>
    </location>
</feature>
<dbReference type="Proteomes" id="UP001529085">
    <property type="component" value="Unassembled WGS sequence"/>
</dbReference>
<evidence type="ECO:0000256" key="1">
    <source>
        <dbReference type="SAM" id="Phobius"/>
    </source>
</evidence>
<reference evidence="2 3" key="1">
    <citation type="submission" date="2023-03" db="EMBL/GenBank/DDBJ databases">
        <title>Strain YYF002 represents a novel species in the genus Winogradskyella isolated from seawater.</title>
        <authorList>
            <person name="Fu Z.-Y."/>
        </authorList>
    </citation>
    <scope>NUCLEOTIDE SEQUENCE [LARGE SCALE GENOMIC DNA]</scope>
    <source>
        <strain evidence="2 3">YYF002</strain>
    </source>
</reference>
<feature type="transmembrane region" description="Helical" evidence="1">
    <location>
        <begin position="209"/>
        <end position="231"/>
    </location>
</feature>
<protein>
    <submittedName>
        <fullName evidence="2">Uncharacterized protein</fullName>
    </submittedName>
</protein>
<keyword evidence="1" id="KW-0472">Membrane</keyword>
<organism evidence="2 3">
    <name type="scientific">Winogradskyella marincola</name>
    <dbReference type="NCBI Taxonomy" id="3037795"/>
    <lineage>
        <taxon>Bacteria</taxon>
        <taxon>Pseudomonadati</taxon>
        <taxon>Bacteroidota</taxon>
        <taxon>Flavobacteriia</taxon>
        <taxon>Flavobacteriales</taxon>
        <taxon>Flavobacteriaceae</taxon>
        <taxon>Winogradskyella</taxon>
    </lineage>
</organism>
<feature type="transmembrane region" description="Helical" evidence="1">
    <location>
        <begin position="77"/>
        <end position="96"/>
    </location>
</feature>
<name>A0ABT6G0E5_9FLAO</name>
<keyword evidence="1" id="KW-1133">Transmembrane helix</keyword>
<gene>
    <name evidence="2" type="ORF">P7122_05975</name>
</gene>
<dbReference type="EMBL" id="JARSBN010000003">
    <property type="protein sequence ID" value="MDG4715410.1"/>
    <property type="molecule type" value="Genomic_DNA"/>
</dbReference>
<keyword evidence="3" id="KW-1185">Reference proteome</keyword>
<evidence type="ECO:0000313" key="2">
    <source>
        <dbReference type="EMBL" id="MDG4715410.1"/>
    </source>
</evidence>
<proteinExistence type="predicted"/>
<accession>A0ABT6G0E5</accession>
<feature type="transmembrane region" description="Helical" evidence="1">
    <location>
        <begin position="171"/>
        <end position="189"/>
    </location>
</feature>
<feature type="transmembrane region" description="Helical" evidence="1">
    <location>
        <begin position="12"/>
        <end position="31"/>
    </location>
</feature>
<sequence length="242" mass="29740">MDEFLKENYALITYSVEFFAFLAGLISYRKYKTTPARIIVYFLGFAFVVDLIGRYPHFLWQMDLFHLIEGTLIERNYWWYTIFWWCGLSFFVYYINHQIVQNIKFKRIIRLAYYLYLLQVILALVFRFEYLFKPDERIIKIASLWIVMLNIIIYFFETLNSERIIRFYKSLYFYFNTAIFIWVLIMIPMDFFEAYFNPEDWNYVLFKWKIYLSLNIFLYLTISSALIFCAPENKLLFSNGRT</sequence>
<comment type="caution">
    <text evidence="2">The sequence shown here is derived from an EMBL/GenBank/DDBJ whole genome shotgun (WGS) entry which is preliminary data.</text>
</comment>
<dbReference type="RefSeq" id="WP_278004869.1">
    <property type="nucleotide sequence ID" value="NZ_JARSBN010000003.1"/>
</dbReference>
<feature type="transmembrane region" description="Helical" evidence="1">
    <location>
        <begin position="138"/>
        <end position="159"/>
    </location>
</feature>
<feature type="transmembrane region" description="Helical" evidence="1">
    <location>
        <begin position="108"/>
        <end position="126"/>
    </location>
</feature>